<protein>
    <submittedName>
        <fullName evidence="2">Uncharacterized protein</fullName>
    </submittedName>
</protein>
<feature type="compositionally biased region" description="Basic residues" evidence="1">
    <location>
        <begin position="184"/>
        <end position="195"/>
    </location>
</feature>
<dbReference type="SUPFAM" id="SSF101447">
    <property type="entry name" value="Formin homology 2 domain (FH2 domain)"/>
    <property type="match status" value="1"/>
</dbReference>
<gene>
    <name evidence="2" type="ORF">CAUJ_LOCUS4659</name>
</gene>
<comment type="caution">
    <text evidence="2">The sequence shown here is derived from an EMBL/GenBank/DDBJ whole genome shotgun (WGS) entry which is preliminary data.</text>
</comment>
<dbReference type="PANTHER" id="PTHR48125:SF12">
    <property type="entry name" value="AT HOOK TRANSCRIPTION FACTOR FAMILY-RELATED"/>
    <property type="match status" value="1"/>
</dbReference>
<feature type="compositionally biased region" description="Acidic residues" evidence="1">
    <location>
        <begin position="169"/>
        <end position="178"/>
    </location>
</feature>
<feature type="region of interest" description="Disordered" evidence="1">
    <location>
        <begin position="549"/>
        <end position="603"/>
    </location>
</feature>
<feature type="compositionally biased region" description="Acidic residues" evidence="1">
    <location>
        <begin position="200"/>
        <end position="211"/>
    </location>
</feature>
<dbReference type="EMBL" id="CAJGYM010000009">
    <property type="protein sequence ID" value="CAD6188740.1"/>
    <property type="molecule type" value="Genomic_DNA"/>
</dbReference>
<sequence>MEDEDRPRCCVNGDCNQCYSPTSPTPETQYQHHDWWYQQNEEGFCGSPSQEYQPNGLCCSQLDQNPERNEDVREDLEGERPRSPSPGLQQNRVASPQLDEVLATPPPPPPTSPPPPPPPPPEEDDEKKNQMKMMISRGVQRHQLAVDIEVLQFRDESEQERGGNKSNESENDSEDEENKESRSMKKGSKHTHKSRNVSESPDDDVDGENNSDDGHRRKNRSMKKSKKKRSSPSDSNDDGSTENGDRCAASLRGANSEDEIDEEPHSSRRSARGTTKAPAVSHRIDVATEGALIWRAITKAPAVAATLRIDIATEGAKIWRETTKAPAVSLRIDVATEGTKIWRATTKAPAVAVTPRIDVATEGAEIRREITKGLAVPCRVTVATEGAWFRETFLRILKKMVLRAEINALLLHSKELRARKTHESSSEDEVNVSPQVSPKSDSSPESPESPDELSGGEDNNESDDGGNRNDEEEIENLENGAEENREENDLDRSEVAPLAENGGNANEQQFNPLNLALNSLRVNPPPPMMPMPLMLGAPPMMPNWNPFLGPPHPPAPHPHPPFPPHPRIPFQNNSFNRRRPFNGNPTGNGQPPKRRFTGHFFPR</sequence>
<dbReference type="Proteomes" id="UP000835052">
    <property type="component" value="Unassembled WGS sequence"/>
</dbReference>
<dbReference type="AlphaFoldDB" id="A0A8S1H5M9"/>
<accession>A0A8S1H5M9</accession>
<feature type="compositionally biased region" description="Basic residues" evidence="1">
    <location>
        <begin position="592"/>
        <end position="603"/>
    </location>
</feature>
<feature type="compositionally biased region" description="Acidic residues" evidence="1">
    <location>
        <begin position="448"/>
        <end position="471"/>
    </location>
</feature>
<organism evidence="2 3">
    <name type="scientific">Caenorhabditis auriculariae</name>
    <dbReference type="NCBI Taxonomy" id="2777116"/>
    <lineage>
        <taxon>Eukaryota</taxon>
        <taxon>Metazoa</taxon>
        <taxon>Ecdysozoa</taxon>
        <taxon>Nematoda</taxon>
        <taxon>Chromadorea</taxon>
        <taxon>Rhabditida</taxon>
        <taxon>Rhabditina</taxon>
        <taxon>Rhabditomorpha</taxon>
        <taxon>Rhabditoidea</taxon>
        <taxon>Rhabditidae</taxon>
        <taxon>Peloderinae</taxon>
        <taxon>Caenorhabditis</taxon>
    </lineage>
</organism>
<dbReference type="PANTHER" id="PTHR48125">
    <property type="entry name" value="LP07818P1"/>
    <property type="match status" value="1"/>
</dbReference>
<name>A0A8S1H5M9_9PELO</name>
<evidence type="ECO:0000313" key="3">
    <source>
        <dbReference type="Proteomes" id="UP000835052"/>
    </source>
</evidence>
<feature type="compositionally biased region" description="Polar residues" evidence="1">
    <location>
        <begin position="41"/>
        <end position="53"/>
    </location>
</feature>
<feature type="compositionally biased region" description="Pro residues" evidence="1">
    <location>
        <begin position="104"/>
        <end position="120"/>
    </location>
</feature>
<keyword evidence="3" id="KW-1185">Reference proteome</keyword>
<feature type="compositionally biased region" description="Basic and acidic residues" evidence="1">
    <location>
        <begin position="152"/>
        <end position="163"/>
    </location>
</feature>
<evidence type="ECO:0000256" key="1">
    <source>
        <dbReference type="SAM" id="MobiDB-lite"/>
    </source>
</evidence>
<reference evidence="2" key="1">
    <citation type="submission" date="2020-10" db="EMBL/GenBank/DDBJ databases">
        <authorList>
            <person name="Kikuchi T."/>
        </authorList>
    </citation>
    <scope>NUCLEOTIDE SEQUENCE</scope>
    <source>
        <strain evidence="2">NKZ352</strain>
    </source>
</reference>
<feature type="compositionally biased region" description="Low complexity" evidence="1">
    <location>
        <begin position="437"/>
        <end position="447"/>
    </location>
</feature>
<feature type="region of interest" description="Disordered" evidence="1">
    <location>
        <begin position="41"/>
        <end position="281"/>
    </location>
</feature>
<feature type="compositionally biased region" description="Pro residues" evidence="1">
    <location>
        <begin position="549"/>
        <end position="567"/>
    </location>
</feature>
<proteinExistence type="predicted"/>
<evidence type="ECO:0000313" key="2">
    <source>
        <dbReference type="EMBL" id="CAD6188740.1"/>
    </source>
</evidence>
<feature type="compositionally biased region" description="Basic residues" evidence="1">
    <location>
        <begin position="216"/>
        <end position="230"/>
    </location>
</feature>
<feature type="region of interest" description="Disordered" evidence="1">
    <location>
        <begin position="418"/>
        <end position="471"/>
    </location>
</feature>